<evidence type="ECO:0000313" key="2">
    <source>
        <dbReference type="EMBL" id="SEG39056.1"/>
    </source>
</evidence>
<dbReference type="STRING" id="1120964.GCA_001313265_07520"/>
<dbReference type="Gene3D" id="3.40.30.10">
    <property type="entry name" value="Glutaredoxin"/>
    <property type="match status" value="1"/>
</dbReference>
<dbReference type="Proteomes" id="UP000236736">
    <property type="component" value="Unassembled WGS sequence"/>
</dbReference>
<accession>A0A1H5ZUE7</accession>
<reference evidence="3" key="1">
    <citation type="submission" date="2016-10" db="EMBL/GenBank/DDBJ databases">
        <authorList>
            <person name="Varghese N."/>
            <person name="Submissions S."/>
        </authorList>
    </citation>
    <scope>NUCLEOTIDE SEQUENCE [LARGE SCALE GENOMIC DNA]</scope>
    <source>
        <strain evidence="3">DSM 17298</strain>
    </source>
</reference>
<dbReference type="GO" id="GO:0016209">
    <property type="term" value="F:antioxidant activity"/>
    <property type="evidence" value="ECO:0007669"/>
    <property type="project" value="InterPro"/>
</dbReference>
<name>A0A1H5ZUE7_9BACT</name>
<dbReference type="InterPro" id="IPR036249">
    <property type="entry name" value="Thioredoxin-like_sf"/>
</dbReference>
<dbReference type="InterPro" id="IPR050553">
    <property type="entry name" value="Thioredoxin_ResA/DsbE_sf"/>
</dbReference>
<proteinExistence type="predicted"/>
<dbReference type="InterPro" id="IPR000866">
    <property type="entry name" value="AhpC/TSA"/>
</dbReference>
<sequence length="99" mass="11196">MIRCGWCKIALEQFNKPAYQFADNIVPLYVNPVDTKEEMDKYRSKVPIPFPVLANAEAVGKAYGVSGYPTFYLIDESGKVEEVVVGFSDEKILEWKKGD</sequence>
<evidence type="ECO:0000313" key="3">
    <source>
        <dbReference type="Proteomes" id="UP000236736"/>
    </source>
</evidence>
<dbReference type="EMBL" id="FNVR01000031">
    <property type="protein sequence ID" value="SEG39056.1"/>
    <property type="molecule type" value="Genomic_DNA"/>
</dbReference>
<keyword evidence="3" id="KW-1185">Reference proteome</keyword>
<dbReference type="AlphaFoldDB" id="A0A1H5ZUE7"/>
<organism evidence="2 3">
    <name type="scientific">Algoriphagus boritolerans DSM 17298 = JCM 18970</name>
    <dbReference type="NCBI Taxonomy" id="1120964"/>
    <lineage>
        <taxon>Bacteria</taxon>
        <taxon>Pseudomonadati</taxon>
        <taxon>Bacteroidota</taxon>
        <taxon>Cytophagia</taxon>
        <taxon>Cytophagales</taxon>
        <taxon>Cyclobacteriaceae</taxon>
        <taxon>Algoriphagus</taxon>
    </lineage>
</organism>
<protein>
    <submittedName>
        <fullName evidence="2">AhpC/TSA family protein</fullName>
    </submittedName>
</protein>
<dbReference type="GO" id="GO:0016491">
    <property type="term" value="F:oxidoreductase activity"/>
    <property type="evidence" value="ECO:0007669"/>
    <property type="project" value="InterPro"/>
</dbReference>
<dbReference type="PANTHER" id="PTHR42852">
    <property type="entry name" value="THIOL:DISULFIDE INTERCHANGE PROTEIN DSBE"/>
    <property type="match status" value="1"/>
</dbReference>
<evidence type="ECO:0000259" key="1">
    <source>
        <dbReference type="Pfam" id="PF00578"/>
    </source>
</evidence>
<dbReference type="SUPFAM" id="SSF52833">
    <property type="entry name" value="Thioredoxin-like"/>
    <property type="match status" value="1"/>
</dbReference>
<feature type="domain" description="Alkyl hydroperoxide reductase subunit C/ Thiol specific antioxidant" evidence="1">
    <location>
        <begin position="4"/>
        <end position="82"/>
    </location>
</feature>
<dbReference type="Pfam" id="PF00578">
    <property type="entry name" value="AhpC-TSA"/>
    <property type="match status" value="1"/>
</dbReference>
<gene>
    <name evidence="2" type="ORF">SAMN03080598_03686</name>
</gene>